<organism evidence="2 3">
    <name type="scientific">Halocalculus aciditolerans</name>
    <dbReference type="NCBI Taxonomy" id="1383812"/>
    <lineage>
        <taxon>Archaea</taxon>
        <taxon>Methanobacteriati</taxon>
        <taxon>Methanobacteriota</taxon>
        <taxon>Stenosarchaea group</taxon>
        <taxon>Halobacteria</taxon>
        <taxon>Halobacteriales</taxon>
        <taxon>Halobacteriaceae</taxon>
        <taxon>Halocalculus</taxon>
    </lineage>
</organism>
<dbReference type="InterPro" id="IPR000305">
    <property type="entry name" value="GIY-YIG_endonuc"/>
</dbReference>
<dbReference type="InterPro" id="IPR035901">
    <property type="entry name" value="GIY-YIG_endonuc_sf"/>
</dbReference>
<gene>
    <name evidence="2" type="ORF">GCM10009039_16390</name>
</gene>
<name>A0A830F3G5_9EURY</name>
<proteinExistence type="predicted"/>
<reference evidence="2" key="1">
    <citation type="journal article" date="2014" name="Int. J. Syst. Evol. Microbiol.">
        <title>Complete genome sequence of Corynebacterium casei LMG S-19264T (=DSM 44701T), isolated from a smear-ripened cheese.</title>
        <authorList>
            <consortium name="US DOE Joint Genome Institute (JGI-PGF)"/>
            <person name="Walter F."/>
            <person name="Albersmeier A."/>
            <person name="Kalinowski J."/>
            <person name="Ruckert C."/>
        </authorList>
    </citation>
    <scope>NUCLEOTIDE SEQUENCE</scope>
    <source>
        <strain evidence="2">JCM 19596</strain>
    </source>
</reference>
<dbReference type="Pfam" id="PF01541">
    <property type="entry name" value="GIY-YIG"/>
    <property type="match status" value="1"/>
</dbReference>
<accession>A0A830F3G5</accession>
<dbReference type="EMBL" id="BMPG01000002">
    <property type="protein sequence ID" value="GGL58905.1"/>
    <property type="molecule type" value="Genomic_DNA"/>
</dbReference>
<dbReference type="RefSeq" id="WP_188977790.1">
    <property type="nucleotide sequence ID" value="NZ_BMPG01000002.1"/>
</dbReference>
<dbReference type="OrthoDB" id="350431at2157"/>
<reference evidence="2" key="2">
    <citation type="submission" date="2020-09" db="EMBL/GenBank/DDBJ databases">
        <authorList>
            <person name="Sun Q."/>
            <person name="Ohkuma M."/>
        </authorList>
    </citation>
    <scope>NUCLEOTIDE SEQUENCE</scope>
    <source>
        <strain evidence="2">JCM 19596</strain>
    </source>
</reference>
<feature type="domain" description="GIY-YIG" evidence="1">
    <location>
        <begin position="29"/>
        <end position="122"/>
    </location>
</feature>
<protein>
    <recommendedName>
        <fullName evidence="1">GIY-YIG domain-containing protein</fullName>
    </recommendedName>
</protein>
<evidence type="ECO:0000259" key="1">
    <source>
        <dbReference type="PROSITE" id="PS50164"/>
    </source>
</evidence>
<evidence type="ECO:0000313" key="2">
    <source>
        <dbReference type="EMBL" id="GGL58905.1"/>
    </source>
</evidence>
<dbReference type="Proteomes" id="UP000607197">
    <property type="component" value="Unassembled WGS sequence"/>
</dbReference>
<keyword evidence="3" id="KW-1185">Reference proteome</keyword>
<sequence length="123" mass="13943">MTLDDFGGSSTDLRDAVDEFIEKDPQEHARSVVYGIYDTESGECLYVGEAKWLVSRLNDHYNTRTGSQIKAFVENDDSIDIDATDVWERTAVKYVDGIEDGKAGRMRVESALIDELNPRYNTR</sequence>
<dbReference type="PROSITE" id="PS50164">
    <property type="entry name" value="GIY_YIG"/>
    <property type="match status" value="1"/>
</dbReference>
<dbReference type="AlphaFoldDB" id="A0A830F3G5"/>
<comment type="caution">
    <text evidence="2">The sequence shown here is derived from an EMBL/GenBank/DDBJ whole genome shotgun (WGS) entry which is preliminary data.</text>
</comment>
<dbReference type="Gene3D" id="3.40.1440.10">
    <property type="entry name" value="GIY-YIG endonuclease"/>
    <property type="match status" value="1"/>
</dbReference>
<dbReference type="SUPFAM" id="SSF82771">
    <property type="entry name" value="GIY-YIG endonuclease"/>
    <property type="match status" value="1"/>
</dbReference>
<evidence type="ECO:0000313" key="3">
    <source>
        <dbReference type="Proteomes" id="UP000607197"/>
    </source>
</evidence>